<comment type="caution">
    <text evidence="2">The sequence shown here is derived from an EMBL/GenBank/DDBJ whole genome shotgun (WGS) entry which is preliminary data.</text>
</comment>
<sequence>MLRSVFITLIIAITCHSISYGQEIDFGDYGNYNLSVGVLNTNTLYFGQLVSGSGTSSTIPISSASIIYITGVEYIDVIVDVTTSGQGNLLLNGNPAHIGDSQKSLPFNLQAAYANNKDTPNIGQAKFITSITANNSFTKQFPILERQNRPPGPPPTPPTNAFDQSKVEDTAYLYLYGSIPNVGNVDAGSYSSQITITINYD</sequence>
<dbReference type="AlphaFoldDB" id="A0A5D3YP59"/>
<dbReference type="RefSeq" id="WP_148898322.1">
    <property type="nucleotide sequence ID" value="NZ_VNHY01000001.1"/>
</dbReference>
<gene>
    <name evidence="2" type="ORF">LX73_0979</name>
</gene>
<proteinExistence type="predicted"/>
<keyword evidence="3" id="KW-1185">Reference proteome</keyword>
<protein>
    <submittedName>
        <fullName evidence="2">Uncharacterized protein</fullName>
    </submittedName>
</protein>
<evidence type="ECO:0000313" key="2">
    <source>
        <dbReference type="EMBL" id="TYP95664.1"/>
    </source>
</evidence>
<evidence type="ECO:0000313" key="3">
    <source>
        <dbReference type="Proteomes" id="UP000324595"/>
    </source>
</evidence>
<dbReference type="OrthoDB" id="1523956at2"/>
<dbReference type="EMBL" id="VNHY01000001">
    <property type="protein sequence ID" value="TYP95664.1"/>
    <property type="molecule type" value="Genomic_DNA"/>
</dbReference>
<organism evidence="2 3">
    <name type="scientific">Fodinibius salinus</name>
    <dbReference type="NCBI Taxonomy" id="860790"/>
    <lineage>
        <taxon>Bacteria</taxon>
        <taxon>Pseudomonadati</taxon>
        <taxon>Balneolota</taxon>
        <taxon>Balneolia</taxon>
        <taxon>Balneolales</taxon>
        <taxon>Balneolaceae</taxon>
        <taxon>Fodinibius</taxon>
    </lineage>
</organism>
<dbReference type="Proteomes" id="UP000324595">
    <property type="component" value="Unassembled WGS sequence"/>
</dbReference>
<accession>A0A5D3YP59</accession>
<name>A0A5D3YP59_9BACT</name>
<feature type="region of interest" description="Disordered" evidence="1">
    <location>
        <begin position="144"/>
        <end position="163"/>
    </location>
</feature>
<reference evidence="2 3" key="1">
    <citation type="submission" date="2019-07" db="EMBL/GenBank/DDBJ databases">
        <title>Genomic Encyclopedia of Archaeal and Bacterial Type Strains, Phase II (KMG-II): from individual species to whole genera.</title>
        <authorList>
            <person name="Goeker M."/>
        </authorList>
    </citation>
    <scope>NUCLEOTIDE SEQUENCE [LARGE SCALE GENOMIC DNA]</scope>
    <source>
        <strain evidence="2 3">DSM 21935</strain>
    </source>
</reference>
<evidence type="ECO:0000256" key="1">
    <source>
        <dbReference type="SAM" id="MobiDB-lite"/>
    </source>
</evidence>